<organism evidence="2 3">
    <name type="scientific">Armatimonas rosea</name>
    <dbReference type="NCBI Taxonomy" id="685828"/>
    <lineage>
        <taxon>Bacteria</taxon>
        <taxon>Bacillati</taxon>
        <taxon>Armatimonadota</taxon>
        <taxon>Armatimonadia</taxon>
        <taxon>Armatimonadales</taxon>
        <taxon>Armatimonadaceae</taxon>
        <taxon>Armatimonas</taxon>
    </lineage>
</organism>
<sequence length="381" mass="40503">MKRKDFLTLSTLTPLAVGFLAQPGKAAQRGQLANALGRDELVRPTKTKGSAADIKELKESKSDRFDLSSLSSSDRQGAIQISEATVALLTKVLLSRKDPGAYPLSKEARSLEQLADSLVEPLAPKTLARFESALKTPARLKKGLGSLSGLDLKTELTQSTLRLPASVLKRGSLGPEKPSGEPLPAACDTAVQGYNRLDLTLRRLHCIEETSPKGGTDDMVLGGLLIGASGNVAKMKGVVCGEFEGGELSNYGELPLGFYNLNSTPGYPKTFYAIFMLVESDSDDAEVARNLTSALKTVATLVVGAFAGASTGVLVGAIIDAIGKFIGMFFDEDYFPAYGVRLTLNSPNQFGGSDSPALRTEDIRGHGGTYRIGYRWHLASA</sequence>
<dbReference type="AlphaFoldDB" id="A0A7W9SKN2"/>
<comment type="caution">
    <text evidence="2">The sequence shown here is derived from an EMBL/GenBank/DDBJ whole genome shotgun (WGS) entry which is preliminary data.</text>
</comment>
<dbReference type="EMBL" id="JACHGW010000001">
    <property type="protein sequence ID" value="MBB6048366.1"/>
    <property type="molecule type" value="Genomic_DNA"/>
</dbReference>
<keyword evidence="1" id="KW-0812">Transmembrane</keyword>
<protein>
    <submittedName>
        <fullName evidence="2">Uncharacterized protein</fullName>
    </submittedName>
</protein>
<dbReference type="RefSeq" id="WP_184191889.1">
    <property type="nucleotide sequence ID" value="NZ_JACHGW010000001.1"/>
</dbReference>
<dbReference type="Proteomes" id="UP000520814">
    <property type="component" value="Unassembled WGS sequence"/>
</dbReference>
<evidence type="ECO:0000313" key="3">
    <source>
        <dbReference type="Proteomes" id="UP000520814"/>
    </source>
</evidence>
<feature type="transmembrane region" description="Helical" evidence="1">
    <location>
        <begin position="298"/>
        <end position="319"/>
    </location>
</feature>
<gene>
    <name evidence="2" type="ORF">HNQ39_000128</name>
</gene>
<evidence type="ECO:0000313" key="2">
    <source>
        <dbReference type="EMBL" id="MBB6048366.1"/>
    </source>
</evidence>
<name>A0A7W9SKN2_ARMRO</name>
<accession>A0A7W9SKN2</accession>
<reference evidence="2 3" key="1">
    <citation type="submission" date="2020-08" db="EMBL/GenBank/DDBJ databases">
        <title>Genomic Encyclopedia of Type Strains, Phase IV (KMG-IV): sequencing the most valuable type-strain genomes for metagenomic binning, comparative biology and taxonomic classification.</title>
        <authorList>
            <person name="Goeker M."/>
        </authorList>
    </citation>
    <scope>NUCLEOTIDE SEQUENCE [LARGE SCALE GENOMIC DNA]</scope>
    <source>
        <strain evidence="2 3">DSM 23562</strain>
    </source>
</reference>
<evidence type="ECO:0000256" key="1">
    <source>
        <dbReference type="SAM" id="Phobius"/>
    </source>
</evidence>
<keyword evidence="1" id="KW-0472">Membrane</keyword>
<keyword evidence="3" id="KW-1185">Reference proteome</keyword>
<keyword evidence="1" id="KW-1133">Transmembrane helix</keyword>
<proteinExistence type="predicted"/>